<gene>
    <name evidence="2" type="ORF">HA039_18705</name>
</gene>
<dbReference type="EMBL" id="CP050177">
    <property type="protein sequence ID" value="QIQ04071.1"/>
    <property type="molecule type" value="Genomic_DNA"/>
</dbReference>
<sequence>MTEQIVPPRPEQGVPEQPGEIVPPPLPLTPPPTATPPPATPRPARPALRALARWTAAVLAFAALGAGTAFGVSGPERGDVPGLSTRSDGRWAYPKLTLPALPAGSPRPFTTGNAGEIHYADLRELLLPAPQGAVVDKKLAGGWVSSEQYLSEYNKGHRSALRTSLRDYGVRHIAARGWTMPDGTVSRVYLLQFRSVAFADAYQQERTERGEVTRTPLNESPADTLDEHWTGNSDVPETTTYVFEETKPYGENDIQVRQAYIVAGDTVALVFHQKKGGAPSAPFYQTVILQNQLLG</sequence>
<feature type="region of interest" description="Disordered" evidence="1">
    <location>
        <begin position="1"/>
        <end position="44"/>
    </location>
</feature>
<keyword evidence="3" id="KW-1185">Reference proteome</keyword>
<accession>A0A6G9H1H9</accession>
<name>A0A6G9H1H9_9ACTN</name>
<dbReference type="KEGG" id="slia:HA039_18705"/>
<reference evidence="2 3" key="1">
    <citation type="submission" date="2020-03" db="EMBL/GenBank/DDBJ databases">
        <title>A novel species.</title>
        <authorList>
            <person name="Gao J."/>
        </authorList>
    </citation>
    <scope>NUCLEOTIDE SEQUENCE [LARGE SCALE GENOMIC DNA]</scope>
    <source>
        <strain evidence="2 3">QMT-12</strain>
    </source>
</reference>
<dbReference type="Proteomes" id="UP000501179">
    <property type="component" value="Chromosome"/>
</dbReference>
<evidence type="ECO:0000313" key="3">
    <source>
        <dbReference type="Proteomes" id="UP000501179"/>
    </source>
</evidence>
<protein>
    <submittedName>
        <fullName evidence="2">Uncharacterized protein</fullName>
    </submittedName>
</protein>
<proteinExistence type="predicted"/>
<evidence type="ECO:0000256" key="1">
    <source>
        <dbReference type="SAM" id="MobiDB-lite"/>
    </source>
</evidence>
<dbReference type="AlphaFoldDB" id="A0A6G9H1H9"/>
<organism evidence="2 3">
    <name type="scientific">Streptomyces liangshanensis</name>
    <dbReference type="NCBI Taxonomy" id="2717324"/>
    <lineage>
        <taxon>Bacteria</taxon>
        <taxon>Bacillati</taxon>
        <taxon>Actinomycetota</taxon>
        <taxon>Actinomycetes</taxon>
        <taxon>Kitasatosporales</taxon>
        <taxon>Streptomycetaceae</taxon>
        <taxon>Streptomyces</taxon>
    </lineage>
</organism>
<dbReference type="RefSeq" id="WP_167031120.1">
    <property type="nucleotide sequence ID" value="NZ_CP050177.1"/>
</dbReference>
<feature type="compositionally biased region" description="Pro residues" evidence="1">
    <location>
        <begin position="21"/>
        <end position="44"/>
    </location>
</feature>
<evidence type="ECO:0000313" key="2">
    <source>
        <dbReference type="EMBL" id="QIQ04071.1"/>
    </source>
</evidence>